<reference evidence="2 3" key="1">
    <citation type="journal article" date="2018" name="Cell">
        <title>The Chara Genome: Secondary Complexity and Implications for Plant Terrestrialization.</title>
        <authorList>
            <person name="Nishiyama T."/>
            <person name="Sakayama H."/>
            <person name="Vries J.D."/>
            <person name="Buschmann H."/>
            <person name="Saint-Marcoux D."/>
            <person name="Ullrich K.K."/>
            <person name="Haas F.B."/>
            <person name="Vanderstraeten L."/>
            <person name="Becker D."/>
            <person name="Lang D."/>
            <person name="Vosolsobe S."/>
            <person name="Rombauts S."/>
            <person name="Wilhelmsson P.K.I."/>
            <person name="Janitza P."/>
            <person name="Kern R."/>
            <person name="Heyl A."/>
            <person name="Rumpler F."/>
            <person name="Villalobos L.I.A.C."/>
            <person name="Clay J.M."/>
            <person name="Skokan R."/>
            <person name="Toyoda A."/>
            <person name="Suzuki Y."/>
            <person name="Kagoshima H."/>
            <person name="Schijlen E."/>
            <person name="Tajeshwar N."/>
            <person name="Catarino B."/>
            <person name="Hetherington A.J."/>
            <person name="Saltykova A."/>
            <person name="Bonnot C."/>
            <person name="Breuninger H."/>
            <person name="Symeonidi A."/>
            <person name="Radhakrishnan G.V."/>
            <person name="Van Nieuwerburgh F."/>
            <person name="Deforce D."/>
            <person name="Chang C."/>
            <person name="Karol K.G."/>
            <person name="Hedrich R."/>
            <person name="Ulvskov P."/>
            <person name="Glockner G."/>
            <person name="Delwiche C.F."/>
            <person name="Petrasek J."/>
            <person name="Van de Peer Y."/>
            <person name="Friml J."/>
            <person name="Beilby M."/>
            <person name="Dolan L."/>
            <person name="Kohara Y."/>
            <person name="Sugano S."/>
            <person name="Fujiyama A."/>
            <person name="Delaux P.-M."/>
            <person name="Quint M."/>
            <person name="TheiBen G."/>
            <person name="Hagemann M."/>
            <person name="Harholt J."/>
            <person name="Dunand C."/>
            <person name="Zachgo S."/>
            <person name="Langdale J."/>
            <person name="Maumus F."/>
            <person name="Straeten D.V.D."/>
            <person name="Gould S.B."/>
            <person name="Rensing S.A."/>
        </authorList>
    </citation>
    <scope>NUCLEOTIDE SEQUENCE [LARGE SCALE GENOMIC DNA]</scope>
    <source>
        <strain evidence="2 3">S276</strain>
    </source>
</reference>
<dbReference type="PANTHER" id="PTHR38847">
    <property type="match status" value="1"/>
</dbReference>
<gene>
    <name evidence="2" type="ORF">CBR_g57823</name>
</gene>
<protein>
    <recommendedName>
        <fullName evidence="4">Secreted protein</fullName>
    </recommendedName>
</protein>
<dbReference type="InterPro" id="IPR025649">
    <property type="entry name" value="DUF4360"/>
</dbReference>
<dbReference type="OrthoDB" id="152248at2759"/>
<dbReference type="PANTHER" id="PTHR38847:SF1">
    <property type="entry name" value="PSEUDOURIDINE SYNTHASE RSUA_RLUA-LIKE DOMAIN-CONTAINING PROTEIN"/>
    <property type="match status" value="1"/>
</dbReference>
<sequence length="248" mass="26402">MALGSALLLLSFTQEGKSEGTIRMSREMDEMKDASSAAAAAAAYPISQRRGVDDGVDGVDNDPSPDPTLVVLEEVKYAGSGCGHGAVKGVLSKDAKSLTPLPDDSEVKIVAQSGSGASLSDSRKNCHYSVVVTHPAGWSYALASAQFDGSVDLDGGATGIQDAYYYFQGVGKNCAVLPISIDGPKTERFQAGNRTFEEPLCWSPCNNERSLQINVAARVRARGVRGVLSIEKQKFFLKWRKCSDDETA</sequence>
<organism evidence="2 3">
    <name type="scientific">Chara braunii</name>
    <name type="common">Braun's stonewort</name>
    <dbReference type="NCBI Taxonomy" id="69332"/>
    <lineage>
        <taxon>Eukaryota</taxon>
        <taxon>Viridiplantae</taxon>
        <taxon>Streptophyta</taxon>
        <taxon>Charophyceae</taxon>
        <taxon>Charales</taxon>
        <taxon>Characeae</taxon>
        <taxon>Chara</taxon>
    </lineage>
</organism>
<feature type="signal peptide" evidence="1">
    <location>
        <begin position="1"/>
        <end position="18"/>
    </location>
</feature>
<dbReference type="STRING" id="69332.A0A388K841"/>
<proteinExistence type="predicted"/>
<evidence type="ECO:0000313" key="2">
    <source>
        <dbReference type="EMBL" id="GBG66220.1"/>
    </source>
</evidence>
<evidence type="ECO:0000313" key="3">
    <source>
        <dbReference type="Proteomes" id="UP000265515"/>
    </source>
</evidence>
<dbReference type="AlphaFoldDB" id="A0A388K841"/>
<dbReference type="Pfam" id="PF14273">
    <property type="entry name" value="DUF4360"/>
    <property type="match status" value="1"/>
</dbReference>
<dbReference type="Gramene" id="GBG66220">
    <property type="protein sequence ID" value="GBG66220"/>
    <property type="gene ID" value="CBR_g57823"/>
</dbReference>
<dbReference type="EMBL" id="BFEA01000071">
    <property type="protein sequence ID" value="GBG66220.1"/>
    <property type="molecule type" value="Genomic_DNA"/>
</dbReference>
<feature type="chain" id="PRO_5017479693" description="Secreted protein" evidence="1">
    <location>
        <begin position="19"/>
        <end position="248"/>
    </location>
</feature>
<name>A0A388K841_CHABU</name>
<evidence type="ECO:0000256" key="1">
    <source>
        <dbReference type="SAM" id="SignalP"/>
    </source>
</evidence>
<dbReference type="Proteomes" id="UP000265515">
    <property type="component" value="Unassembled WGS sequence"/>
</dbReference>
<comment type="caution">
    <text evidence="2">The sequence shown here is derived from an EMBL/GenBank/DDBJ whole genome shotgun (WGS) entry which is preliminary data.</text>
</comment>
<keyword evidence="1" id="KW-0732">Signal</keyword>
<evidence type="ECO:0008006" key="4">
    <source>
        <dbReference type="Google" id="ProtNLM"/>
    </source>
</evidence>
<keyword evidence="3" id="KW-1185">Reference proteome</keyword>
<accession>A0A388K841</accession>